<dbReference type="PANTHER" id="PTHR30535">
    <property type="entry name" value="VITAMIN B12-BINDING PROTEIN"/>
    <property type="match status" value="1"/>
</dbReference>
<evidence type="ECO:0000313" key="4">
    <source>
        <dbReference type="Proteomes" id="UP000313645"/>
    </source>
</evidence>
<keyword evidence="1" id="KW-0732">Signal</keyword>
<dbReference type="PROSITE" id="PS50983">
    <property type="entry name" value="FE_B12_PBP"/>
    <property type="match status" value="1"/>
</dbReference>
<feature type="domain" description="Fe/B12 periplasmic-binding" evidence="2">
    <location>
        <begin position="60"/>
        <end position="353"/>
    </location>
</feature>
<keyword evidence="4" id="KW-1185">Reference proteome</keyword>
<sequence length="353" mass="38774">MLVTIRFTAPGRFPFLRLVRRSLPVLLTLTATNAAAAPTTYPLTLENCGREIRFDAAPEHTVTIGQSATETLYALGLGDRVAGTSVWFTPVLPQFRAINDRVPRIADNDPSFEAVVNKHPDLVTVQYEWHVGPTGSVGTRQQFADLGIATYILPADCDTKDNTTGGDGTRVAAFSTQSIYKGIRQLATIFDVQDAGEDLITDLKDRESRAIERAHELDLPKDLSAVFWFSSTDLSAAPFVAGRLGAPGYMMDKLGIHNVVESDEEWPTVGWETIARADPDLIVIAQMDRRRYPADDIRKKLDFLHNDPVASQMTAVREGHIVPMDAHAMSATLRTIFGLDSLSDALAGMSFDR</sequence>
<name>A0ABY1ZLR3_9GAMM</name>
<dbReference type="Proteomes" id="UP000313645">
    <property type="component" value="Unassembled WGS sequence"/>
</dbReference>
<comment type="caution">
    <text evidence="3">The sequence shown here is derived from an EMBL/GenBank/DDBJ whole genome shotgun (WGS) entry which is preliminary data.</text>
</comment>
<reference evidence="3 4" key="1">
    <citation type="submission" date="2019-02" db="EMBL/GenBank/DDBJ databases">
        <title>Marinobacter halodurans sp. nov., a marine bacterium isolated from sea tidal flat.</title>
        <authorList>
            <person name="Yoo Y."/>
            <person name="Lee D.W."/>
            <person name="Kim B.S."/>
            <person name="Kim J.-J."/>
        </authorList>
    </citation>
    <scope>NUCLEOTIDE SEQUENCE [LARGE SCALE GENOMIC DNA]</scope>
    <source>
        <strain evidence="3 4">YJ-S3-2</strain>
    </source>
</reference>
<feature type="signal peptide" evidence="1">
    <location>
        <begin position="1"/>
        <end position="36"/>
    </location>
</feature>
<proteinExistence type="predicted"/>
<dbReference type="PANTHER" id="PTHR30535:SF7">
    <property type="entry name" value="IRON(III) DICITRATE-BINDING PROTEIN"/>
    <property type="match status" value="1"/>
</dbReference>
<dbReference type="Gene3D" id="3.40.50.1980">
    <property type="entry name" value="Nitrogenase molybdenum iron protein domain"/>
    <property type="match status" value="2"/>
</dbReference>
<dbReference type="InterPro" id="IPR050902">
    <property type="entry name" value="ABC_Transporter_SBP"/>
</dbReference>
<gene>
    <name evidence="3" type="ORF">EZI54_11785</name>
</gene>
<evidence type="ECO:0000259" key="2">
    <source>
        <dbReference type="PROSITE" id="PS50983"/>
    </source>
</evidence>
<dbReference type="Pfam" id="PF01497">
    <property type="entry name" value="Peripla_BP_2"/>
    <property type="match status" value="1"/>
</dbReference>
<feature type="chain" id="PRO_5045895951" evidence="1">
    <location>
        <begin position="37"/>
        <end position="353"/>
    </location>
</feature>
<evidence type="ECO:0000256" key="1">
    <source>
        <dbReference type="SAM" id="SignalP"/>
    </source>
</evidence>
<dbReference type="EMBL" id="SJDL01000016">
    <property type="protein sequence ID" value="TBW55496.1"/>
    <property type="molecule type" value="Genomic_DNA"/>
</dbReference>
<protein>
    <submittedName>
        <fullName evidence="3">ABC transporter substrate-binding protein</fullName>
    </submittedName>
</protein>
<accession>A0ABY1ZLR3</accession>
<evidence type="ECO:0000313" key="3">
    <source>
        <dbReference type="EMBL" id="TBW55496.1"/>
    </source>
</evidence>
<dbReference type="SUPFAM" id="SSF53807">
    <property type="entry name" value="Helical backbone' metal receptor"/>
    <property type="match status" value="1"/>
</dbReference>
<organism evidence="3 4">
    <name type="scientific">Marinobacter halodurans</name>
    <dbReference type="NCBI Taxonomy" id="2528979"/>
    <lineage>
        <taxon>Bacteria</taxon>
        <taxon>Pseudomonadati</taxon>
        <taxon>Pseudomonadota</taxon>
        <taxon>Gammaproteobacteria</taxon>
        <taxon>Pseudomonadales</taxon>
        <taxon>Marinobacteraceae</taxon>
        <taxon>Marinobacter</taxon>
    </lineage>
</organism>
<dbReference type="InterPro" id="IPR002491">
    <property type="entry name" value="ABC_transptr_periplasmic_BD"/>
</dbReference>
<dbReference type="RefSeq" id="WP_131482082.1">
    <property type="nucleotide sequence ID" value="NZ_SJDL01000016.1"/>
</dbReference>